<reference evidence="1 2" key="1">
    <citation type="journal article" date="2019" name="Int. J. Syst. Evol. Microbiol.">
        <title>The Global Catalogue of Microorganisms (GCM) 10K type strain sequencing project: providing services to taxonomists for standard genome sequencing and annotation.</title>
        <authorList>
            <consortium name="The Broad Institute Genomics Platform"/>
            <consortium name="The Broad Institute Genome Sequencing Center for Infectious Disease"/>
            <person name="Wu L."/>
            <person name="Ma J."/>
        </authorList>
    </citation>
    <scope>NUCLEOTIDE SEQUENCE [LARGE SCALE GENOMIC DNA]</scope>
    <source>
        <strain evidence="1 2">IBRC-M 10256</strain>
    </source>
</reference>
<dbReference type="EMBL" id="JBHSAQ010000007">
    <property type="protein sequence ID" value="MFC3958783.1"/>
    <property type="molecule type" value="Genomic_DNA"/>
</dbReference>
<gene>
    <name evidence="1" type="ORF">ACFOUR_10440</name>
</gene>
<dbReference type="InterPro" id="IPR016750">
    <property type="entry name" value="Aceto_COase_bsu/gsu"/>
</dbReference>
<name>A0ABD5NP01_9EURY</name>
<evidence type="ECO:0000313" key="1">
    <source>
        <dbReference type="EMBL" id="MFC3958783.1"/>
    </source>
</evidence>
<sequence length="100" mass="11459">MTERRVDAHIAIDTDRDVMVCRECGEELCAADENYKEHVLCDRSPLEEAGPLVNDPSLYVDEEFEFRRYYCPGCAKQLETEVILAEIPPIHDKELATGDR</sequence>
<proteinExistence type="predicted"/>
<accession>A0ABD5NP01</accession>
<comment type="caution">
    <text evidence="1">The sequence shown here is derived from an EMBL/GenBank/DDBJ whole genome shotgun (WGS) entry which is preliminary data.</text>
</comment>
<keyword evidence="2" id="KW-1185">Reference proteome</keyword>
<dbReference type="Pfam" id="PF08882">
    <property type="entry name" value="Acetone_carb_G"/>
    <property type="match status" value="1"/>
</dbReference>
<dbReference type="Proteomes" id="UP001595846">
    <property type="component" value="Unassembled WGS sequence"/>
</dbReference>
<dbReference type="GeneID" id="73901718"/>
<dbReference type="AlphaFoldDB" id="A0ABD5NP01"/>
<dbReference type="RefSeq" id="WP_256532620.1">
    <property type="nucleotide sequence ID" value="NZ_CP101824.1"/>
</dbReference>
<evidence type="ECO:0000313" key="2">
    <source>
        <dbReference type="Proteomes" id="UP001595846"/>
    </source>
</evidence>
<protein>
    <submittedName>
        <fullName evidence="1">Acetone carboxylase subunit gamma</fullName>
    </submittedName>
</protein>
<organism evidence="1 2">
    <name type="scientific">Halovivax cerinus</name>
    <dbReference type="NCBI Taxonomy" id="1487865"/>
    <lineage>
        <taxon>Archaea</taxon>
        <taxon>Methanobacteriati</taxon>
        <taxon>Methanobacteriota</taxon>
        <taxon>Stenosarchaea group</taxon>
        <taxon>Halobacteria</taxon>
        <taxon>Halobacteriales</taxon>
        <taxon>Natrialbaceae</taxon>
        <taxon>Halovivax</taxon>
    </lineage>
</organism>